<proteinExistence type="inferred from homology"/>
<keyword evidence="6 7" id="KW-0464">Manganese</keyword>
<dbReference type="GO" id="GO:0030145">
    <property type="term" value="F:manganese ion binding"/>
    <property type="evidence" value="ECO:0007669"/>
    <property type="project" value="UniProtKB-UniRule"/>
</dbReference>
<feature type="binding site" evidence="7">
    <location>
        <position position="96"/>
    </location>
    <ligand>
        <name>oxalate</name>
        <dbReference type="ChEBI" id="CHEBI:30623"/>
    </ligand>
</feature>
<keyword evidence="5 7" id="KW-0479">Metal-binding</keyword>
<evidence type="ECO:0000256" key="4">
    <source>
        <dbReference type="ARBA" id="ARBA00022525"/>
    </source>
</evidence>
<comment type="similarity">
    <text evidence="2 9">Belongs to the germin family.</text>
</comment>
<evidence type="ECO:0000256" key="1">
    <source>
        <dbReference type="ARBA" id="ARBA00004271"/>
    </source>
</evidence>
<dbReference type="InterPro" id="IPR014710">
    <property type="entry name" value="RmlC-like_jellyroll"/>
</dbReference>
<dbReference type="EMBL" id="JALJOR010000002">
    <property type="protein sequence ID" value="KAK9824137.1"/>
    <property type="molecule type" value="Genomic_DNA"/>
</dbReference>
<dbReference type="SUPFAM" id="SSF51182">
    <property type="entry name" value="RmlC-like cupins"/>
    <property type="match status" value="1"/>
</dbReference>
<evidence type="ECO:0000256" key="2">
    <source>
        <dbReference type="ARBA" id="ARBA00007456"/>
    </source>
</evidence>
<keyword evidence="13" id="KW-1185">Reference proteome</keyword>
<feature type="domain" description="Cupin type-1" evidence="11">
    <location>
        <begin position="46"/>
        <end position="189"/>
    </location>
</feature>
<dbReference type="PANTHER" id="PTHR31238">
    <property type="entry name" value="GERMIN-LIKE PROTEIN SUBFAMILY 3 MEMBER 3"/>
    <property type="match status" value="1"/>
</dbReference>
<dbReference type="AlphaFoldDB" id="A0AAW1QRW1"/>
<feature type="binding site" evidence="8">
    <location>
        <position position="94"/>
    </location>
    <ligand>
        <name>Mn(2+)</name>
        <dbReference type="ChEBI" id="CHEBI:29035"/>
    </ligand>
</feature>
<keyword evidence="4 9" id="KW-0964">Secreted</keyword>
<feature type="region of interest" description="Disordered" evidence="10">
    <location>
        <begin position="207"/>
        <end position="246"/>
    </location>
</feature>
<sequence>MASSRIQRFAVVALLCTAGTSAAFSPWPIPEAQPSSQNQNDFYVLRNLPGSPPSTSGSGGNIRAAFVGQLPVLRELGMSAVVASLEPSASHLLHWHKGTEILYVINGNLTIGIYDWDNRVYQYDVTNGDIVAIPFGAAHFVHNRGPGRSINLSSFNVPDPGTQLSAQTLFAFANERVQDAIQVPLDQIQALRQHVPVSPKAEPTLYNAPAGSGGNFTTAVGSRTPADPTVPFTPPYTSNGTATGVGERAQGSQTATAASVLFSSLASGGNFTTATSTAGRH</sequence>
<organism evidence="12 13">
    <name type="scientific">[Myrmecia] bisecta</name>
    <dbReference type="NCBI Taxonomy" id="41462"/>
    <lineage>
        <taxon>Eukaryota</taxon>
        <taxon>Viridiplantae</taxon>
        <taxon>Chlorophyta</taxon>
        <taxon>core chlorophytes</taxon>
        <taxon>Trebouxiophyceae</taxon>
        <taxon>Trebouxiales</taxon>
        <taxon>Trebouxiaceae</taxon>
        <taxon>Myrmecia</taxon>
    </lineage>
</organism>
<evidence type="ECO:0000256" key="7">
    <source>
        <dbReference type="PIRSR" id="PIRSR601929-1"/>
    </source>
</evidence>
<feature type="binding site" evidence="8">
    <location>
        <position position="100"/>
    </location>
    <ligand>
        <name>Mn(2+)</name>
        <dbReference type="ChEBI" id="CHEBI:29035"/>
    </ligand>
</feature>
<evidence type="ECO:0000256" key="8">
    <source>
        <dbReference type="PIRSR" id="PIRSR601929-2"/>
    </source>
</evidence>
<keyword evidence="9" id="KW-0732">Signal</keyword>
<evidence type="ECO:0000313" key="12">
    <source>
        <dbReference type="EMBL" id="KAK9824137.1"/>
    </source>
</evidence>
<evidence type="ECO:0000256" key="10">
    <source>
        <dbReference type="SAM" id="MobiDB-lite"/>
    </source>
</evidence>
<comment type="subcellular location">
    <subcellularLocation>
        <location evidence="1 9">Secreted</location>
        <location evidence="1 9">Extracellular space</location>
        <location evidence="1 9">Apoplast</location>
    </subcellularLocation>
</comment>
<feature type="signal peptide" evidence="9">
    <location>
        <begin position="1"/>
        <end position="22"/>
    </location>
</feature>
<evidence type="ECO:0000256" key="6">
    <source>
        <dbReference type="ARBA" id="ARBA00023211"/>
    </source>
</evidence>
<evidence type="ECO:0000256" key="3">
    <source>
        <dbReference type="ARBA" id="ARBA00022523"/>
    </source>
</evidence>
<accession>A0AAW1QRW1</accession>
<feature type="chain" id="PRO_5043106672" description="Germin-like protein" evidence="9">
    <location>
        <begin position="23"/>
        <end position="281"/>
    </location>
</feature>
<dbReference type="InterPro" id="IPR001929">
    <property type="entry name" value="Germin"/>
</dbReference>
<dbReference type="InterPro" id="IPR006045">
    <property type="entry name" value="Cupin_1"/>
</dbReference>
<dbReference type="InterPro" id="IPR011051">
    <property type="entry name" value="RmlC_Cupin_sf"/>
</dbReference>
<evidence type="ECO:0000256" key="5">
    <source>
        <dbReference type="ARBA" id="ARBA00022723"/>
    </source>
</evidence>
<evidence type="ECO:0000313" key="13">
    <source>
        <dbReference type="Proteomes" id="UP001489004"/>
    </source>
</evidence>
<feature type="binding site" evidence="8">
    <location>
        <position position="139"/>
    </location>
    <ligand>
        <name>Mn(2+)</name>
        <dbReference type="ChEBI" id="CHEBI:29035"/>
    </ligand>
</feature>
<reference evidence="12 13" key="1">
    <citation type="journal article" date="2024" name="Nat. Commun.">
        <title>Phylogenomics reveals the evolutionary origins of lichenization in chlorophyte algae.</title>
        <authorList>
            <person name="Puginier C."/>
            <person name="Libourel C."/>
            <person name="Otte J."/>
            <person name="Skaloud P."/>
            <person name="Haon M."/>
            <person name="Grisel S."/>
            <person name="Petersen M."/>
            <person name="Berrin J.G."/>
            <person name="Delaux P.M."/>
            <person name="Dal Grande F."/>
            <person name="Keller J."/>
        </authorList>
    </citation>
    <scope>NUCLEOTIDE SEQUENCE [LARGE SCALE GENOMIC DNA]</scope>
    <source>
        <strain evidence="12 13">SAG 2043</strain>
    </source>
</reference>
<comment type="caution">
    <text evidence="12">The sequence shown here is derived from an EMBL/GenBank/DDBJ whole genome shotgun (WGS) entry which is preliminary data.</text>
</comment>
<dbReference type="Proteomes" id="UP001489004">
    <property type="component" value="Unassembled WGS sequence"/>
</dbReference>
<feature type="binding site" evidence="7">
    <location>
        <position position="100"/>
    </location>
    <ligand>
        <name>oxalate</name>
        <dbReference type="ChEBI" id="CHEBI:30623"/>
    </ligand>
</feature>
<dbReference type="GO" id="GO:0048046">
    <property type="term" value="C:apoplast"/>
    <property type="evidence" value="ECO:0007669"/>
    <property type="project" value="UniProtKB-SubCell"/>
</dbReference>
<dbReference type="SMART" id="SM00835">
    <property type="entry name" value="Cupin_1"/>
    <property type="match status" value="1"/>
</dbReference>
<dbReference type="Gene3D" id="2.60.120.10">
    <property type="entry name" value="Jelly Rolls"/>
    <property type="match status" value="1"/>
</dbReference>
<dbReference type="PRINTS" id="PR00325">
    <property type="entry name" value="GERMIN"/>
</dbReference>
<evidence type="ECO:0000256" key="9">
    <source>
        <dbReference type="RuleBase" id="RU366015"/>
    </source>
</evidence>
<dbReference type="Pfam" id="PF00190">
    <property type="entry name" value="Cupin_1"/>
    <property type="match status" value="1"/>
</dbReference>
<evidence type="ECO:0000259" key="11">
    <source>
        <dbReference type="SMART" id="SM00835"/>
    </source>
</evidence>
<name>A0AAW1QRW1_9CHLO</name>
<gene>
    <name evidence="12" type="ORF">WJX72_008046</name>
</gene>
<protein>
    <recommendedName>
        <fullName evidence="9">Germin-like protein</fullName>
    </recommendedName>
</protein>
<feature type="binding site" evidence="8">
    <location>
        <position position="96"/>
    </location>
    <ligand>
        <name>Mn(2+)</name>
        <dbReference type="ChEBI" id="CHEBI:29035"/>
    </ligand>
</feature>
<keyword evidence="3 9" id="KW-0052">Apoplast</keyword>